<proteinExistence type="predicted"/>
<gene>
    <name evidence="2" type="ORF">NDU88_003982</name>
</gene>
<sequence length="66" mass="7595">MLPRAQDRERVPTRGVPRIGTPELMDETTRESGGQWKTAALVVRRAWQRQHQQTIVTRQKERVGGS</sequence>
<evidence type="ECO:0000313" key="2">
    <source>
        <dbReference type="EMBL" id="KAJ1187203.1"/>
    </source>
</evidence>
<reference evidence="2" key="1">
    <citation type="journal article" date="2022" name="bioRxiv">
        <title>Sequencing and chromosome-scale assembly of the giantPleurodeles waltlgenome.</title>
        <authorList>
            <person name="Brown T."/>
            <person name="Elewa A."/>
            <person name="Iarovenko S."/>
            <person name="Subramanian E."/>
            <person name="Araus A.J."/>
            <person name="Petzold A."/>
            <person name="Susuki M."/>
            <person name="Suzuki K.-i.T."/>
            <person name="Hayashi T."/>
            <person name="Toyoda A."/>
            <person name="Oliveira C."/>
            <person name="Osipova E."/>
            <person name="Leigh N.D."/>
            <person name="Simon A."/>
            <person name="Yun M.H."/>
        </authorList>
    </citation>
    <scope>NUCLEOTIDE SEQUENCE</scope>
    <source>
        <strain evidence="2">20211129_DDA</strain>
        <tissue evidence="2">Liver</tissue>
    </source>
</reference>
<dbReference type="Proteomes" id="UP001066276">
    <property type="component" value="Chromosome 3_1"/>
</dbReference>
<accession>A0AAV7UE53</accession>
<evidence type="ECO:0000256" key="1">
    <source>
        <dbReference type="SAM" id="MobiDB-lite"/>
    </source>
</evidence>
<feature type="region of interest" description="Disordered" evidence="1">
    <location>
        <begin position="1"/>
        <end position="32"/>
    </location>
</feature>
<evidence type="ECO:0000313" key="3">
    <source>
        <dbReference type="Proteomes" id="UP001066276"/>
    </source>
</evidence>
<name>A0AAV7UE53_PLEWA</name>
<feature type="compositionally biased region" description="Basic and acidic residues" evidence="1">
    <location>
        <begin position="1"/>
        <end position="12"/>
    </location>
</feature>
<protein>
    <submittedName>
        <fullName evidence="2">Uncharacterized protein</fullName>
    </submittedName>
</protein>
<organism evidence="2 3">
    <name type="scientific">Pleurodeles waltl</name>
    <name type="common">Iberian ribbed newt</name>
    <dbReference type="NCBI Taxonomy" id="8319"/>
    <lineage>
        <taxon>Eukaryota</taxon>
        <taxon>Metazoa</taxon>
        <taxon>Chordata</taxon>
        <taxon>Craniata</taxon>
        <taxon>Vertebrata</taxon>
        <taxon>Euteleostomi</taxon>
        <taxon>Amphibia</taxon>
        <taxon>Batrachia</taxon>
        <taxon>Caudata</taxon>
        <taxon>Salamandroidea</taxon>
        <taxon>Salamandridae</taxon>
        <taxon>Pleurodelinae</taxon>
        <taxon>Pleurodeles</taxon>
    </lineage>
</organism>
<dbReference type="EMBL" id="JANPWB010000005">
    <property type="protein sequence ID" value="KAJ1187203.1"/>
    <property type="molecule type" value="Genomic_DNA"/>
</dbReference>
<keyword evidence="3" id="KW-1185">Reference proteome</keyword>
<dbReference type="AlphaFoldDB" id="A0AAV7UE53"/>
<comment type="caution">
    <text evidence="2">The sequence shown here is derived from an EMBL/GenBank/DDBJ whole genome shotgun (WGS) entry which is preliminary data.</text>
</comment>